<organism evidence="1 2">
    <name type="scientific">Phytophthora nicotianae P1976</name>
    <dbReference type="NCBI Taxonomy" id="1317066"/>
    <lineage>
        <taxon>Eukaryota</taxon>
        <taxon>Sar</taxon>
        <taxon>Stramenopiles</taxon>
        <taxon>Oomycota</taxon>
        <taxon>Peronosporomycetes</taxon>
        <taxon>Peronosporales</taxon>
        <taxon>Peronosporaceae</taxon>
        <taxon>Phytophthora</taxon>
    </lineage>
</organism>
<proteinExistence type="predicted"/>
<sequence length="70" mass="8273">MREKLEQISRGLKVIMQPQLELQAWVEKHEERTYELSETVGDRTIGKTDEEIQSFDMLLEILVKKLAKQN</sequence>
<dbReference type="EMBL" id="ANJA01001748">
    <property type="protein sequence ID" value="ETO74838.1"/>
    <property type="molecule type" value="Genomic_DNA"/>
</dbReference>
<comment type="caution">
    <text evidence="1">The sequence shown here is derived from an EMBL/GenBank/DDBJ whole genome shotgun (WGS) entry which is preliminary data.</text>
</comment>
<reference evidence="1 2" key="1">
    <citation type="submission" date="2013-11" db="EMBL/GenBank/DDBJ databases">
        <title>The Genome Sequence of Phytophthora parasitica P1976.</title>
        <authorList>
            <consortium name="The Broad Institute Genomics Platform"/>
            <person name="Russ C."/>
            <person name="Tyler B."/>
            <person name="Panabieres F."/>
            <person name="Shan W."/>
            <person name="Tripathy S."/>
            <person name="Grunwald N."/>
            <person name="Machado M."/>
            <person name="Johnson C.S."/>
            <person name="Walker B."/>
            <person name="Young S."/>
            <person name="Zeng Q."/>
            <person name="Gargeya S."/>
            <person name="Fitzgerald M."/>
            <person name="Haas B."/>
            <person name="Abouelleil A."/>
            <person name="Allen A.W."/>
            <person name="Alvarado L."/>
            <person name="Arachchi H.M."/>
            <person name="Berlin A.M."/>
            <person name="Chapman S.B."/>
            <person name="Gainer-Dewar J."/>
            <person name="Goldberg J."/>
            <person name="Griggs A."/>
            <person name="Gujja S."/>
            <person name="Hansen M."/>
            <person name="Howarth C."/>
            <person name="Imamovic A."/>
            <person name="Ireland A."/>
            <person name="Larimer J."/>
            <person name="McCowan C."/>
            <person name="Murphy C."/>
            <person name="Pearson M."/>
            <person name="Poon T.W."/>
            <person name="Priest M."/>
            <person name="Roberts A."/>
            <person name="Saif S."/>
            <person name="Shea T."/>
            <person name="Sisk P."/>
            <person name="Sykes S."/>
            <person name="Wortman J."/>
            <person name="Nusbaum C."/>
            <person name="Birren B."/>
        </authorList>
    </citation>
    <scope>NUCLEOTIDE SEQUENCE [LARGE SCALE GENOMIC DNA]</scope>
    <source>
        <strain evidence="1 2">P1976</strain>
    </source>
</reference>
<dbReference type="Proteomes" id="UP000028582">
    <property type="component" value="Unassembled WGS sequence"/>
</dbReference>
<protein>
    <submittedName>
        <fullName evidence="1">Uncharacterized protein</fullName>
    </submittedName>
</protein>
<evidence type="ECO:0000313" key="2">
    <source>
        <dbReference type="Proteomes" id="UP000028582"/>
    </source>
</evidence>
<name>A0A081A7H7_PHYNI</name>
<accession>A0A081A7H7</accession>
<gene>
    <name evidence="1" type="ORF">F444_09520</name>
</gene>
<dbReference type="AlphaFoldDB" id="A0A081A7H7"/>
<evidence type="ECO:0000313" key="1">
    <source>
        <dbReference type="EMBL" id="ETO74838.1"/>
    </source>
</evidence>